<evidence type="ECO:0000256" key="1">
    <source>
        <dbReference type="SAM" id="MobiDB-lite"/>
    </source>
</evidence>
<proteinExistence type="predicted"/>
<sequence length="122" mass="13724">MWCAWYSELAGPVTVCSEPPSPYGRTEVQQEQERRGQRAEAPPSLARASCSVHFRRPPCRRGRVAFRASLKLLLPLPPLSLVLFPFPALPPSPLCPWHRAEQPSRNCRRPDVTRSTKPAGRV</sequence>
<organism evidence="2 3">
    <name type="scientific">Prorocentrum cordatum</name>
    <dbReference type="NCBI Taxonomy" id="2364126"/>
    <lineage>
        <taxon>Eukaryota</taxon>
        <taxon>Sar</taxon>
        <taxon>Alveolata</taxon>
        <taxon>Dinophyceae</taxon>
        <taxon>Prorocentrales</taxon>
        <taxon>Prorocentraceae</taxon>
        <taxon>Prorocentrum</taxon>
    </lineage>
</organism>
<evidence type="ECO:0000313" key="2">
    <source>
        <dbReference type="EMBL" id="CAK0901926.1"/>
    </source>
</evidence>
<feature type="compositionally biased region" description="Basic and acidic residues" evidence="1">
    <location>
        <begin position="100"/>
        <end position="114"/>
    </location>
</feature>
<gene>
    <name evidence="2" type="ORF">PCOR1329_LOCUS78715</name>
</gene>
<reference evidence="2" key="1">
    <citation type="submission" date="2023-10" db="EMBL/GenBank/DDBJ databases">
        <authorList>
            <person name="Chen Y."/>
            <person name="Shah S."/>
            <person name="Dougan E. K."/>
            <person name="Thang M."/>
            <person name="Chan C."/>
        </authorList>
    </citation>
    <scope>NUCLEOTIDE SEQUENCE [LARGE SCALE GENOMIC DNA]</scope>
</reference>
<accession>A0ABN9XPT2</accession>
<protein>
    <submittedName>
        <fullName evidence="2">Uncharacterized protein</fullName>
    </submittedName>
</protein>
<evidence type="ECO:0000313" key="3">
    <source>
        <dbReference type="Proteomes" id="UP001189429"/>
    </source>
</evidence>
<dbReference type="EMBL" id="CAUYUJ010021000">
    <property type="protein sequence ID" value="CAK0901926.1"/>
    <property type="molecule type" value="Genomic_DNA"/>
</dbReference>
<dbReference type="Proteomes" id="UP001189429">
    <property type="component" value="Unassembled WGS sequence"/>
</dbReference>
<feature type="region of interest" description="Disordered" evidence="1">
    <location>
        <begin position="100"/>
        <end position="122"/>
    </location>
</feature>
<keyword evidence="3" id="KW-1185">Reference proteome</keyword>
<feature type="region of interest" description="Disordered" evidence="1">
    <location>
        <begin position="19"/>
        <end position="45"/>
    </location>
</feature>
<name>A0ABN9XPT2_9DINO</name>
<comment type="caution">
    <text evidence="2">The sequence shown here is derived from an EMBL/GenBank/DDBJ whole genome shotgun (WGS) entry which is preliminary data.</text>
</comment>